<gene>
    <name evidence="1" type="ORF">G3O08_01545</name>
</gene>
<dbReference type="InterPro" id="IPR032774">
    <property type="entry name" value="WG_beta_rep"/>
</dbReference>
<comment type="caution">
    <text evidence="1">The sequence shown here is derived from an EMBL/GenBank/DDBJ whole genome shotgun (WGS) entry which is preliminary data.</text>
</comment>
<dbReference type="Proteomes" id="UP000486602">
    <property type="component" value="Unassembled WGS sequence"/>
</dbReference>
<proteinExistence type="predicted"/>
<dbReference type="Pfam" id="PF14903">
    <property type="entry name" value="WG_beta_rep"/>
    <property type="match status" value="6"/>
</dbReference>
<keyword evidence="2" id="KW-1185">Reference proteome</keyword>
<dbReference type="PANTHER" id="PTHR37841:SF1">
    <property type="entry name" value="DUF3298 DOMAIN-CONTAINING PROTEIN"/>
    <property type="match status" value="1"/>
</dbReference>
<organism evidence="1 2">
    <name type="scientific">Cryomorpha ignava</name>
    <dbReference type="NCBI Taxonomy" id="101383"/>
    <lineage>
        <taxon>Bacteria</taxon>
        <taxon>Pseudomonadati</taxon>
        <taxon>Bacteroidota</taxon>
        <taxon>Flavobacteriia</taxon>
        <taxon>Flavobacteriales</taxon>
        <taxon>Cryomorphaceae</taxon>
        <taxon>Cryomorpha</taxon>
    </lineage>
</organism>
<evidence type="ECO:0000313" key="1">
    <source>
        <dbReference type="EMBL" id="NEN22186.1"/>
    </source>
</evidence>
<reference evidence="1 2" key="1">
    <citation type="submission" date="2020-02" db="EMBL/GenBank/DDBJ databases">
        <title>Out from the shadows clarifying the taxonomy of the family Cryomorphaceae and related taxa by utilizing the GTDB taxonomic framework.</title>
        <authorList>
            <person name="Bowman J.P."/>
        </authorList>
    </citation>
    <scope>NUCLEOTIDE SEQUENCE [LARGE SCALE GENOMIC DNA]</scope>
    <source>
        <strain evidence="1 2">QSSC 1-22</strain>
    </source>
</reference>
<protein>
    <recommendedName>
        <fullName evidence="3">WG repeat-containing protein</fullName>
    </recommendedName>
</protein>
<dbReference type="EMBL" id="JAAGVY010000002">
    <property type="protein sequence ID" value="NEN22186.1"/>
    <property type="molecule type" value="Genomic_DNA"/>
</dbReference>
<dbReference type="AlphaFoldDB" id="A0A7K3WKL3"/>
<accession>A0A7K3WKL3</accession>
<evidence type="ECO:0000313" key="2">
    <source>
        <dbReference type="Proteomes" id="UP000486602"/>
    </source>
</evidence>
<dbReference type="PANTHER" id="PTHR37841">
    <property type="entry name" value="GLR2918 PROTEIN"/>
    <property type="match status" value="1"/>
</dbReference>
<name>A0A7K3WKL3_9FLAO</name>
<dbReference type="RefSeq" id="WP_163282912.1">
    <property type="nucleotide sequence ID" value="NZ_JAAGVY010000002.1"/>
</dbReference>
<sequence length="710" mass="81153">MKYAIRTVAFFFTILVFGAFVSAPLSGKLKRGFAALKEYNYFEAKKQFYKALKRDSVAAGYGLSVIYGRDDNPFYQIDSAFKFITLAATKYPELEAKTKADYTELGIDSMAISRQVNHVDSLFYNAASAKNTLSAWQYFVDFHKSQPYYDDAIEKRNEIAFHLAADTNTSAAYRNYVDQYPDADQIFEAGKRYNRLLYEEQTKEGRVLDFQRFIEENPESPYVSDAEYRVYEKATAPGTLEVYRQFIAENPTNENVNRAWRNIYALEVGELSARSIAAFSMRYPDYPFSDELKTDFQLATTRFYPIQENGLWGFIDDKGEVRIEPAYEWVEPFSESLASVGKNEKVAFINKAGQLITKFDFEDAYAFRSGYSVVVKNDLYGVINRLGKWIAEPVYQDVGEFSEGFFYAENEAGYGYLDENGNKVIDFYFENATDFKNGLAIVQKDGKYGIINTHGELISDFEYDWIEPFRTDRNPSRFKKGDLFGLVDQVGAVVVDSEYTHIGDFSEGLALAANNKTYGFINTKGDTIIDFKYTFSPAVLKFSTFQNGYVRIYQKDKVGVIDTADTKIFPAIFENIGEFSGKLIPVVKKDKWGYADLNVNLAIPYKFDEVGNFHDSVAVVSKNGLFGLIDTLGRTKVDFKYKSIVLIDSLMLVSDTAYGLIDMNENILVPFIYSNAEVIDKYIIRFENGENQGGDYYDLSQRKFLWRRKS</sequence>
<evidence type="ECO:0008006" key="3">
    <source>
        <dbReference type="Google" id="ProtNLM"/>
    </source>
</evidence>